<dbReference type="Gene3D" id="3.30.70.3290">
    <property type="match status" value="1"/>
</dbReference>
<evidence type="ECO:0000256" key="1">
    <source>
        <dbReference type="ARBA" id="ARBA00022450"/>
    </source>
</evidence>
<dbReference type="Proteomes" id="UP001596160">
    <property type="component" value="Unassembled WGS sequence"/>
</dbReference>
<evidence type="ECO:0000256" key="2">
    <source>
        <dbReference type="ARBA" id="ARBA00022553"/>
    </source>
</evidence>
<dbReference type="InterPro" id="IPR016039">
    <property type="entry name" value="Thiolase-like"/>
</dbReference>
<keyword evidence="3" id="KW-0808">Transferase</keyword>
<dbReference type="InterPro" id="IPR009081">
    <property type="entry name" value="PP-bd_ACP"/>
</dbReference>
<evidence type="ECO:0000256" key="3">
    <source>
        <dbReference type="ARBA" id="ARBA00022679"/>
    </source>
</evidence>
<dbReference type="Pfam" id="PF00109">
    <property type="entry name" value="ketoacyl-synt"/>
    <property type="match status" value="2"/>
</dbReference>
<keyword evidence="6" id="KW-0012">Acyltransferase</keyword>
<dbReference type="PANTHER" id="PTHR43775">
    <property type="entry name" value="FATTY ACID SYNTHASE"/>
    <property type="match status" value="1"/>
</dbReference>
<evidence type="ECO:0000313" key="10">
    <source>
        <dbReference type="EMBL" id="MFC5156800.1"/>
    </source>
</evidence>
<dbReference type="SUPFAM" id="SSF47336">
    <property type="entry name" value="ACP-like"/>
    <property type="match status" value="1"/>
</dbReference>
<evidence type="ECO:0000256" key="5">
    <source>
        <dbReference type="ARBA" id="ARBA00023268"/>
    </source>
</evidence>
<dbReference type="InterPro" id="IPR032821">
    <property type="entry name" value="PKS_assoc"/>
</dbReference>
<dbReference type="SMART" id="SM00823">
    <property type="entry name" value="PKS_PP"/>
    <property type="match status" value="1"/>
</dbReference>
<dbReference type="SMART" id="SM00827">
    <property type="entry name" value="PKS_AT"/>
    <property type="match status" value="1"/>
</dbReference>
<evidence type="ECO:0000313" key="11">
    <source>
        <dbReference type="Proteomes" id="UP001596160"/>
    </source>
</evidence>
<protein>
    <submittedName>
        <fullName evidence="10">Type I polyketide synthase</fullName>
    </submittedName>
</protein>
<dbReference type="InterPro" id="IPR016036">
    <property type="entry name" value="Malonyl_transacylase_ACP-bd"/>
</dbReference>
<feature type="domain" description="Ketosynthase family 3 (KS3)" evidence="9">
    <location>
        <begin position="1048"/>
        <end position="1329"/>
    </location>
</feature>
<dbReference type="InterPro" id="IPR050091">
    <property type="entry name" value="PKS_NRPS_Biosynth_Enz"/>
</dbReference>
<organism evidence="10 11">
    <name type="scientific">Streptomyces amakusaensis</name>
    <dbReference type="NCBI Taxonomy" id="67271"/>
    <lineage>
        <taxon>Bacteria</taxon>
        <taxon>Bacillati</taxon>
        <taxon>Actinomycetota</taxon>
        <taxon>Actinomycetes</taxon>
        <taxon>Kitasatosporales</taxon>
        <taxon>Streptomycetaceae</taxon>
        <taxon>Streptomyces</taxon>
    </lineage>
</organism>
<sequence>MSESFSGPARNPQAEPEAIAVVGLSCRFPGAADPAVFWELLREGRSAVTEVPADRWDADALHHPDPTVPGTANTRWGGFVDGVADFDPAFFGLSPREAASMDPQQRLTLELGWEALENAGVVPATLRGGAVGVFVGVASDDYAVLQRRGGRAIDRHTLTGASRAVIANRLSYTLGLRGPSLSVDSGQSSSLVAVHLACESLRRGESEIALAGGVNLTLAEESTVGAAQFGALSPQGRCFTFDARADGYVRGEGGGLVVLKPLAAALADGDTVHCVIDGSAMNNDGPSHTLTTPDRSAQEAVLAAAHRRAGLDPAETDYVELHGTGTRVGDPVEAAALGAVLGVRRPADRPLRVGSVKTNIGHLEAAAGIAGLIKTILAIRHRELPASLNFSSPNPRIDLPRLNLRVQTDAEPWESPRPLRAGVSSFGMGGTNCHVLLSEPPTAVTGPAPAAAQEPADGGPLPFLLSAKTAEALPGQAGRLLALAEDPAAPAPADLAHSLATTRTAFPYRATLVAADRAELAERLAAVADGGPPAVSREKTGVAFLFTGQGAQRAGMGRELYERHPVFAEALDALCAEFDQHLERPLREVMFEESGPIDQTAFTQPALFAFEVALFRLLEHWGVRPDAVAGHSIGELAAAHVAGVFSLADAARLVAARGRLMQALPEGGGMVALAAAEEEVAAELGGRERAVSIAAVNGPAATVVSGDADAVEEIARIFRARGRKTKSLDVSHAFHSPHVDAVLEEFRQVAATVDHRPPRLTLISNVTGEIADPELVTTPGYWTRHIREAVRFARGVETLRARGIDTFVEVGPDATLTALTRGVLTAAGTDTGTGNDTEAEAVALARRGRNEPRALLDGLARLYDRGVPVDWTPLLADTGASRVPLPTYAFARDRHWLEPAAAYAPGTGTASSTGTGTSTGAGAGTPGEKPAGRREAVPPADRARELSEADRRRALLRTVRAEAATVLGHAGPGAVGVDTTFKELGFDSLAAVELRNRLLATVGAPLSDTAVFDHPTPAALAEFLLGLTAGETPEGSTAEEAAAAGDPDEPIAIVALACRYPGADSPEELWRLLTDEKDALTPFPTDRGWDLEALERPGHPGASTTSTGGFLADAAGFDAGFFRISPVEALAMDPQQRLLLETSWEAFERAGIDPATLRGSATGVFVGAGAMDYGRRLDEPADGLEGHRLTGGSPSIMSGRISYTLGFEGPALTVDTACSSSLVALHLAIRSLRQGESTMALAGGVTLMPTPGMFLEFSRQGGLAADGRCKAFSAAADGTGWAEGVGVLLLERLSDARRLGHRVLAVVRGSAINQDGASNGLTAPNGPAQ</sequence>
<feature type="domain" description="Carrier" evidence="8">
    <location>
        <begin position="950"/>
        <end position="1028"/>
    </location>
</feature>
<feature type="compositionally biased region" description="Low complexity" evidence="7">
    <location>
        <begin position="905"/>
        <end position="916"/>
    </location>
</feature>
<reference evidence="11" key="1">
    <citation type="journal article" date="2019" name="Int. J. Syst. Evol. Microbiol.">
        <title>The Global Catalogue of Microorganisms (GCM) 10K type strain sequencing project: providing services to taxonomists for standard genome sequencing and annotation.</title>
        <authorList>
            <consortium name="The Broad Institute Genomics Platform"/>
            <consortium name="The Broad Institute Genome Sequencing Center for Infectious Disease"/>
            <person name="Wu L."/>
            <person name="Ma J."/>
        </authorList>
    </citation>
    <scope>NUCLEOTIDE SEQUENCE [LARGE SCALE GENOMIC DNA]</scope>
    <source>
        <strain evidence="11">PCU 266</strain>
    </source>
</reference>
<dbReference type="InterPro" id="IPR014031">
    <property type="entry name" value="Ketoacyl_synth_C"/>
</dbReference>
<dbReference type="InterPro" id="IPR014043">
    <property type="entry name" value="Acyl_transferase_dom"/>
</dbReference>
<dbReference type="Gene3D" id="1.10.1200.10">
    <property type="entry name" value="ACP-like"/>
    <property type="match status" value="1"/>
</dbReference>
<keyword evidence="5" id="KW-0511">Multifunctional enzyme</keyword>
<dbReference type="PROSITE" id="PS00012">
    <property type="entry name" value="PHOSPHOPANTETHEINE"/>
    <property type="match status" value="1"/>
</dbReference>
<dbReference type="InterPro" id="IPR018201">
    <property type="entry name" value="Ketoacyl_synth_AS"/>
</dbReference>
<gene>
    <name evidence="10" type="ORF">ACFPRH_34305</name>
</gene>
<dbReference type="PROSITE" id="PS52004">
    <property type="entry name" value="KS3_2"/>
    <property type="match status" value="2"/>
</dbReference>
<name>A0ABW0AVY1_9ACTN</name>
<dbReference type="SUPFAM" id="SSF52151">
    <property type="entry name" value="FabD/lysophospholipase-like"/>
    <property type="match status" value="1"/>
</dbReference>
<accession>A0ABW0AVY1</accession>
<dbReference type="PROSITE" id="PS50075">
    <property type="entry name" value="CARRIER"/>
    <property type="match status" value="1"/>
</dbReference>
<dbReference type="Gene3D" id="3.40.47.10">
    <property type="match status" value="2"/>
</dbReference>
<dbReference type="PROSITE" id="PS00606">
    <property type="entry name" value="KS3_1"/>
    <property type="match status" value="1"/>
</dbReference>
<dbReference type="SUPFAM" id="SSF55048">
    <property type="entry name" value="Probable ACP-binding domain of malonyl-CoA ACP transacylase"/>
    <property type="match status" value="1"/>
</dbReference>
<feature type="domain" description="Ketosynthase family 3 (KS3)" evidence="9">
    <location>
        <begin position="16"/>
        <end position="439"/>
    </location>
</feature>
<evidence type="ECO:0000259" key="9">
    <source>
        <dbReference type="PROSITE" id="PS52004"/>
    </source>
</evidence>
<comment type="caution">
    <text evidence="10">The sequence shown here is derived from an EMBL/GenBank/DDBJ whole genome shotgun (WGS) entry which is preliminary data.</text>
</comment>
<dbReference type="InterPro" id="IPR020841">
    <property type="entry name" value="PKS_Beta-ketoAc_synthase_dom"/>
</dbReference>
<feature type="region of interest" description="Disordered" evidence="7">
    <location>
        <begin position="905"/>
        <end position="947"/>
    </location>
</feature>
<proteinExistence type="predicted"/>
<dbReference type="RefSeq" id="WP_344486331.1">
    <property type="nucleotide sequence ID" value="NZ_BAAASB010000036.1"/>
</dbReference>
<dbReference type="SMART" id="SM00825">
    <property type="entry name" value="PKS_KS"/>
    <property type="match status" value="2"/>
</dbReference>
<evidence type="ECO:0000256" key="7">
    <source>
        <dbReference type="SAM" id="MobiDB-lite"/>
    </source>
</evidence>
<dbReference type="Pfam" id="PF00550">
    <property type="entry name" value="PP-binding"/>
    <property type="match status" value="1"/>
</dbReference>
<feature type="compositionally biased region" description="Basic and acidic residues" evidence="7">
    <location>
        <begin position="930"/>
        <end position="947"/>
    </location>
</feature>
<dbReference type="Pfam" id="PF02801">
    <property type="entry name" value="Ketoacyl-synt_C"/>
    <property type="match status" value="1"/>
</dbReference>
<dbReference type="SUPFAM" id="SSF53901">
    <property type="entry name" value="Thiolase-like"/>
    <property type="match status" value="2"/>
</dbReference>
<dbReference type="Gene3D" id="3.40.366.10">
    <property type="entry name" value="Malonyl-Coenzyme A Acyl Carrier Protein, domain 2"/>
    <property type="match status" value="1"/>
</dbReference>
<dbReference type="Pfam" id="PF00698">
    <property type="entry name" value="Acyl_transf_1"/>
    <property type="match status" value="1"/>
</dbReference>
<dbReference type="SMART" id="SM01294">
    <property type="entry name" value="PKS_PP_betabranch"/>
    <property type="match status" value="1"/>
</dbReference>
<evidence type="ECO:0000256" key="6">
    <source>
        <dbReference type="ARBA" id="ARBA00023315"/>
    </source>
</evidence>
<evidence type="ECO:0000256" key="4">
    <source>
        <dbReference type="ARBA" id="ARBA00023194"/>
    </source>
</evidence>
<dbReference type="InterPro" id="IPR016035">
    <property type="entry name" value="Acyl_Trfase/lysoPLipase"/>
</dbReference>
<keyword evidence="4" id="KW-0045">Antibiotic biosynthesis</keyword>
<keyword evidence="1" id="KW-0596">Phosphopantetheine</keyword>
<feature type="non-terminal residue" evidence="10">
    <location>
        <position position="1329"/>
    </location>
</feature>
<dbReference type="EMBL" id="JBHSKP010000043">
    <property type="protein sequence ID" value="MFC5156800.1"/>
    <property type="molecule type" value="Genomic_DNA"/>
</dbReference>
<dbReference type="CDD" id="cd00833">
    <property type="entry name" value="PKS"/>
    <property type="match status" value="2"/>
</dbReference>
<dbReference type="InterPro" id="IPR006162">
    <property type="entry name" value="Ppantetheine_attach_site"/>
</dbReference>
<dbReference type="InterPro" id="IPR014030">
    <property type="entry name" value="Ketoacyl_synth_N"/>
</dbReference>
<dbReference type="InterPro" id="IPR001227">
    <property type="entry name" value="Ac_transferase_dom_sf"/>
</dbReference>
<evidence type="ECO:0000259" key="8">
    <source>
        <dbReference type="PROSITE" id="PS50075"/>
    </source>
</evidence>
<keyword evidence="2" id="KW-0597">Phosphoprotein</keyword>
<dbReference type="PANTHER" id="PTHR43775:SF51">
    <property type="entry name" value="INACTIVE PHENOLPHTHIOCEROL SYNTHESIS POLYKETIDE SYNTHASE TYPE I PKS1-RELATED"/>
    <property type="match status" value="1"/>
</dbReference>
<dbReference type="InterPro" id="IPR036736">
    <property type="entry name" value="ACP-like_sf"/>
</dbReference>
<dbReference type="InterPro" id="IPR020806">
    <property type="entry name" value="PKS_PP-bd"/>
</dbReference>
<dbReference type="Pfam" id="PF16197">
    <property type="entry name" value="KAsynt_C_assoc"/>
    <property type="match status" value="1"/>
</dbReference>
<keyword evidence="11" id="KW-1185">Reference proteome</keyword>